<dbReference type="RefSeq" id="WP_107566999.1">
    <property type="nucleotide sequence ID" value="NZ_PYYB01000001.1"/>
</dbReference>
<feature type="signal peptide" evidence="1">
    <location>
        <begin position="1"/>
        <end position="27"/>
    </location>
</feature>
<proteinExistence type="predicted"/>
<comment type="caution">
    <text evidence="2">The sequence shown here is derived from an EMBL/GenBank/DDBJ whole genome shotgun (WGS) entry which is preliminary data.</text>
</comment>
<dbReference type="AlphaFoldDB" id="A0A2T4UH33"/>
<name>A0A2T4UH33_9ACTN</name>
<accession>A0A2T4UH33</accession>
<dbReference type="Proteomes" id="UP000240739">
    <property type="component" value="Unassembled WGS sequence"/>
</dbReference>
<keyword evidence="3" id="KW-1185">Reference proteome</keyword>
<gene>
    <name evidence="2" type="ORF">C7Y72_02250</name>
</gene>
<reference evidence="2 3" key="1">
    <citation type="submission" date="2018-03" db="EMBL/GenBank/DDBJ databases">
        <title>Aquarubrobacter algicola gen. nov., sp. nov., a novel actinobacterium isolated from shallow eutrophic lake during the end of cyanobacterial harmful algal blooms.</title>
        <authorList>
            <person name="Chun S.J."/>
        </authorList>
    </citation>
    <scope>NUCLEOTIDE SEQUENCE [LARGE SCALE GENOMIC DNA]</scope>
    <source>
        <strain evidence="2 3">Seoho-28</strain>
    </source>
</reference>
<evidence type="ECO:0000256" key="1">
    <source>
        <dbReference type="SAM" id="SignalP"/>
    </source>
</evidence>
<keyword evidence="1" id="KW-0732">Signal</keyword>
<protein>
    <submittedName>
        <fullName evidence="2">Uncharacterized protein</fullName>
    </submittedName>
</protein>
<feature type="chain" id="PRO_5015418848" evidence="1">
    <location>
        <begin position="28"/>
        <end position="291"/>
    </location>
</feature>
<organism evidence="2 3">
    <name type="scientific">Paraconexibacter algicola</name>
    <dbReference type="NCBI Taxonomy" id="2133960"/>
    <lineage>
        <taxon>Bacteria</taxon>
        <taxon>Bacillati</taxon>
        <taxon>Actinomycetota</taxon>
        <taxon>Thermoleophilia</taxon>
        <taxon>Solirubrobacterales</taxon>
        <taxon>Paraconexibacteraceae</taxon>
        <taxon>Paraconexibacter</taxon>
    </lineage>
</organism>
<evidence type="ECO:0000313" key="2">
    <source>
        <dbReference type="EMBL" id="PTL58561.1"/>
    </source>
</evidence>
<evidence type="ECO:0000313" key="3">
    <source>
        <dbReference type="Proteomes" id="UP000240739"/>
    </source>
</evidence>
<sequence>MPRHRPALLLAALAAALLVVPATTGTAATRTPTAPKIKTRNAKVQIDVRGYLEIRRLHDTTSDCFPGESWTQVNRYDYATGGFRNINLKRVTGEGFDPVVTSTPSAPAGTAKVEGKILGYRTTNYCTGTKAEVKPEPTCAPVRRGRTRISLLETTPSSSTDDDELTPLSSGNRLQVAVFMTGSGLDDPDCVGGGPESLTGDALPTSIATTAIAPGNTTALPAGITTLKLFGIRRGQTIRRTAIVTGPCTRAEVDVVTGAGGSPSPARLNADGDCQVAGKLSYTIRPRPVKK</sequence>
<dbReference type="EMBL" id="PYYB01000001">
    <property type="protein sequence ID" value="PTL58561.1"/>
    <property type="molecule type" value="Genomic_DNA"/>
</dbReference>